<name>A0A6N7VL29_ACIFE</name>
<reference evidence="1 2" key="1">
    <citation type="submission" date="2019-08" db="EMBL/GenBank/DDBJ databases">
        <title>In-depth cultivation of the pig gut microbiome towards novel bacterial diversity and tailored functional studies.</title>
        <authorList>
            <person name="Wylensek D."/>
            <person name="Hitch T.C.A."/>
            <person name="Clavel T."/>
        </authorList>
    </citation>
    <scope>NUCLEOTIDE SEQUENCE [LARGE SCALE GENOMIC DNA]</scope>
    <source>
        <strain evidence="1 2">WCA-389-WT-5B</strain>
    </source>
</reference>
<organism evidence="1 2">
    <name type="scientific">Acidaminococcus fermentans</name>
    <dbReference type="NCBI Taxonomy" id="905"/>
    <lineage>
        <taxon>Bacteria</taxon>
        <taxon>Bacillati</taxon>
        <taxon>Bacillota</taxon>
        <taxon>Negativicutes</taxon>
        <taxon>Acidaminococcales</taxon>
        <taxon>Acidaminococcaceae</taxon>
        <taxon>Acidaminococcus</taxon>
    </lineage>
</organism>
<evidence type="ECO:0000313" key="1">
    <source>
        <dbReference type="EMBL" id="MSS82327.1"/>
    </source>
</evidence>
<dbReference type="OrthoDB" id="2289999at2"/>
<dbReference type="Proteomes" id="UP000441455">
    <property type="component" value="Unassembled WGS sequence"/>
</dbReference>
<protein>
    <submittedName>
        <fullName evidence="1">Uncharacterized protein</fullName>
    </submittedName>
</protein>
<accession>A0A6N7VL29</accession>
<dbReference type="RefSeq" id="WP_154488196.1">
    <property type="nucleotide sequence ID" value="NZ_VULN01000009.1"/>
</dbReference>
<evidence type="ECO:0000313" key="2">
    <source>
        <dbReference type="Proteomes" id="UP000441455"/>
    </source>
</evidence>
<gene>
    <name evidence="1" type="ORF">FX155_06945</name>
</gene>
<proteinExistence type="predicted"/>
<sequence length="303" mass="33783">MSTIEKARIAYTGPGLNDGAMPVKDLAPALLAFTELVESAYRAIGGTNPVKVMLNQDSLHKGSFDITFLLNLDILQQVKLFMSTAQETGLTDLLTVLGWGTAAGKGIFWLIKKIHGRKIKSIDAPRGEITLADGETIQTDPNTIKVFLNVDCRVSVEKVIEPVKQEGIDGFELRDPDRNNQEQTLLQIDKRETELFKAPPAADEGDIESDTAEQDMLARIISVNFDLGKWRLSDGTNSFWASIEDKDFLQKVDKGELSFRKGDMLRIRYYVHQAVKNGKLSSDYIITSVLELKRAPQQIKLDL</sequence>
<dbReference type="EMBL" id="VULN01000009">
    <property type="protein sequence ID" value="MSS82327.1"/>
    <property type="molecule type" value="Genomic_DNA"/>
</dbReference>
<comment type="caution">
    <text evidence="1">The sequence shown here is derived from an EMBL/GenBank/DDBJ whole genome shotgun (WGS) entry which is preliminary data.</text>
</comment>
<dbReference type="AlphaFoldDB" id="A0A6N7VL29"/>